<dbReference type="InterPro" id="IPR002563">
    <property type="entry name" value="Flavin_Rdtase-like_dom"/>
</dbReference>
<dbReference type="EMBL" id="CP001666">
    <property type="protein sequence ID" value="ADK16811.1"/>
    <property type="molecule type" value="Genomic_DNA"/>
</dbReference>
<dbReference type="SUPFAM" id="SSF50475">
    <property type="entry name" value="FMN-binding split barrel"/>
    <property type="match status" value="1"/>
</dbReference>
<organism evidence="6 8">
    <name type="scientific">Clostridium ljungdahlii (strain ATCC 55383 / DSM 13528 / PETC)</name>
    <dbReference type="NCBI Taxonomy" id="748727"/>
    <lineage>
        <taxon>Bacteria</taxon>
        <taxon>Bacillati</taxon>
        <taxon>Bacillota</taxon>
        <taxon>Clostridia</taxon>
        <taxon>Eubacteriales</taxon>
        <taxon>Clostridiaceae</taxon>
        <taxon>Clostridium</taxon>
    </lineage>
</organism>
<dbReference type="InterPro" id="IPR012349">
    <property type="entry name" value="Split_barrel_FMN-bd"/>
</dbReference>
<dbReference type="RefSeq" id="WP_013240389.1">
    <property type="nucleotide sequence ID" value="NC_014328.1"/>
</dbReference>
<dbReference type="Pfam" id="PF01613">
    <property type="entry name" value="Flavin_Reduct"/>
    <property type="match status" value="1"/>
</dbReference>
<dbReference type="OrthoDB" id="9806228at2"/>
<evidence type="ECO:0000256" key="3">
    <source>
        <dbReference type="ARBA" id="ARBA00022643"/>
    </source>
</evidence>
<comment type="similarity">
    <text evidence="4">Belongs to the flavoredoxin family.</text>
</comment>
<keyword evidence="3" id="KW-0288">FMN</keyword>
<reference evidence="6 8" key="2">
    <citation type="journal article" date="2010" name="Proc. Natl. Acad. Sci. U.S.A.">
        <title>Clostridium ljungdahlii represents a microbial production platform based on syngas.</title>
        <authorList>
            <person name="Kopke M."/>
            <person name="Held C."/>
            <person name="Hujer S."/>
            <person name="Liesegang H."/>
            <person name="Wiezer A."/>
            <person name="Wollherr A."/>
            <person name="Ehrenreich A."/>
            <person name="Liebl W."/>
            <person name="Gottschalk G."/>
            <person name="Durre P."/>
        </authorList>
    </citation>
    <scope>NUCLEOTIDE SEQUENCE [LARGE SCALE GENOMIC DNA]</scope>
    <source>
        <strain evidence="8">ATCC 55383 / DSM 13528 / PETC</strain>
        <strain evidence="6">DSM 13528</strain>
    </source>
</reference>
<keyword evidence="9" id="KW-1185">Reference proteome</keyword>
<dbReference type="PANTHER" id="PTHR33798">
    <property type="entry name" value="FLAVOPROTEIN OXYGENASE"/>
    <property type="match status" value="1"/>
</dbReference>
<evidence type="ECO:0000313" key="6">
    <source>
        <dbReference type="EMBL" id="ADK16811.1"/>
    </source>
</evidence>
<dbReference type="EMBL" id="LITS01000017">
    <property type="protein sequence ID" value="OAA85648.1"/>
    <property type="molecule type" value="Genomic_DNA"/>
</dbReference>
<dbReference type="KEGG" id="clj:CLJU_c37850"/>
<evidence type="ECO:0000256" key="1">
    <source>
        <dbReference type="ARBA" id="ARBA00001917"/>
    </source>
</evidence>
<keyword evidence="2" id="KW-0285">Flavoprotein</keyword>
<gene>
    <name evidence="6" type="ordered locus">CLJU_c37850</name>
    <name evidence="7" type="ORF">WX45_00290</name>
</gene>
<protein>
    <submittedName>
        <fullName evidence="7">Flavin reductase like domain protein</fullName>
    </submittedName>
    <submittedName>
        <fullName evidence="6">Putative FMN-binding protein</fullName>
    </submittedName>
</protein>
<dbReference type="STRING" id="748727.CLJU_c37850"/>
<evidence type="ECO:0000313" key="9">
    <source>
        <dbReference type="Proteomes" id="UP000077020"/>
    </source>
</evidence>
<dbReference type="GO" id="GO:0010181">
    <property type="term" value="F:FMN binding"/>
    <property type="evidence" value="ECO:0007669"/>
    <property type="project" value="InterPro"/>
</dbReference>
<feature type="domain" description="Flavin reductase like" evidence="5">
    <location>
        <begin position="12"/>
        <end position="157"/>
    </location>
</feature>
<name>D8GTZ8_CLOLD</name>
<evidence type="ECO:0000259" key="5">
    <source>
        <dbReference type="SMART" id="SM00903"/>
    </source>
</evidence>
<sequence length="199" mass="22918">MFLAAHKREQILPQPVVLISTKDENEICNIAPWSNITSILRPLDEIVLASWIKRDTLENIRETQEFVVNIPSTNMIEEVMTCSKNYPPQVDEFECSKLKVHASKEIKAPGIEGCLAWAECKLVEEIKREKYSLIIGKVVSLEVNDNFFNEDGDMDYEKAKPLSIMLGNKGMWFTHPVFTGKYNEYSEMFIEQKDKDPNL</sequence>
<dbReference type="Gene3D" id="2.30.110.10">
    <property type="entry name" value="Electron Transport, Fmn-binding Protein, Chain A"/>
    <property type="match status" value="1"/>
</dbReference>
<evidence type="ECO:0000313" key="7">
    <source>
        <dbReference type="EMBL" id="OAA85648.1"/>
    </source>
</evidence>
<evidence type="ECO:0000313" key="8">
    <source>
        <dbReference type="Proteomes" id="UP000001656"/>
    </source>
</evidence>
<dbReference type="PANTHER" id="PTHR33798:SF5">
    <property type="entry name" value="FLAVIN REDUCTASE LIKE DOMAIN-CONTAINING PROTEIN"/>
    <property type="match status" value="1"/>
</dbReference>
<reference evidence="6" key="1">
    <citation type="submission" date="2009-07" db="EMBL/GenBank/DDBJ databases">
        <authorList>
            <person name="Koepke M."/>
            <person name="Hujer S."/>
            <person name="Held C."/>
            <person name="Wiezer A."/>
            <person name="Liesegang H."/>
            <person name="Ehrenreich A."/>
            <person name="Gottschalk G."/>
            <person name="Duerre P."/>
        </authorList>
    </citation>
    <scope>NUCLEOTIDE SEQUENCE</scope>
    <source>
        <strain evidence="6">DSM 13528</strain>
    </source>
</reference>
<proteinExistence type="inferred from homology"/>
<dbReference type="PATRIC" id="fig|748727.19.peg.903"/>
<dbReference type="SMART" id="SM00903">
    <property type="entry name" value="Flavin_Reduct"/>
    <property type="match status" value="1"/>
</dbReference>
<dbReference type="HOGENOM" id="CLU_059021_3_2_9"/>
<reference evidence="7 9" key="3">
    <citation type="journal article" date="2016" name="Biotechnol. Bioeng.">
        <title>Traits of selected Clostridium strains for syngas fermentation to ethanol.</title>
        <authorList>
            <person name="Martin M.E."/>
            <person name="Richter H."/>
            <person name="Saha S."/>
            <person name="Angenent L.T."/>
        </authorList>
    </citation>
    <scope>NUCLEOTIDE SEQUENCE [LARGE SCALE GENOMIC DNA]</scope>
    <source>
        <strain evidence="7 9">PETC</strain>
    </source>
</reference>
<evidence type="ECO:0000256" key="2">
    <source>
        <dbReference type="ARBA" id="ARBA00022630"/>
    </source>
</evidence>
<dbReference type="AlphaFoldDB" id="D8GTZ8"/>
<dbReference type="eggNOG" id="COG1853">
    <property type="taxonomic scope" value="Bacteria"/>
</dbReference>
<comment type="cofactor">
    <cofactor evidence="1">
        <name>FMN</name>
        <dbReference type="ChEBI" id="CHEBI:58210"/>
    </cofactor>
</comment>
<evidence type="ECO:0000256" key="4">
    <source>
        <dbReference type="ARBA" id="ARBA00038054"/>
    </source>
</evidence>
<accession>D8GTZ8</accession>
<dbReference type="Proteomes" id="UP000077020">
    <property type="component" value="Unassembled WGS sequence"/>
</dbReference>
<dbReference type="GO" id="GO:0016646">
    <property type="term" value="F:oxidoreductase activity, acting on the CH-NH group of donors, NAD or NADP as acceptor"/>
    <property type="evidence" value="ECO:0007669"/>
    <property type="project" value="UniProtKB-ARBA"/>
</dbReference>
<dbReference type="Proteomes" id="UP000001656">
    <property type="component" value="Chromosome"/>
</dbReference>